<proteinExistence type="predicted"/>
<keyword evidence="1" id="KW-0143">Chaperone</keyword>
<evidence type="ECO:0000259" key="2">
    <source>
        <dbReference type="PROSITE" id="PS50076"/>
    </source>
</evidence>
<dbReference type="EMBL" id="CP064936">
    <property type="protein sequence ID" value="QQA01661.1"/>
    <property type="molecule type" value="Genomic_DNA"/>
</dbReference>
<dbReference type="Gene3D" id="1.10.287.110">
    <property type="entry name" value="DnaJ domain"/>
    <property type="match status" value="1"/>
</dbReference>
<dbReference type="PANTHER" id="PTHR43096">
    <property type="entry name" value="DNAJ HOMOLOG 1, MITOCHONDRIAL-RELATED"/>
    <property type="match status" value="1"/>
</dbReference>
<dbReference type="InterPro" id="IPR001623">
    <property type="entry name" value="DnaJ_domain"/>
</dbReference>
<dbReference type="GO" id="GO:0051082">
    <property type="term" value="F:unfolded protein binding"/>
    <property type="evidence" value="ECO:0007669"/>
    <property type="project" value="TreeGrafter"/>
</dbReference>
<reference evidence="3 4" key="1">
    <citation type="submission" date="2020-11" db="EMBL/GenBank/DDBJ databases">
        <title>Treponema Peruensis nv. sp., first commensal Treponema isolated from human feces.</title>
        <authorList>
            <person name="Belkhou C."/>
            <person name="Raes J."/>
        </authorList>
    </citation>
    <scope>NUCLEOTIDE SEQUENCE [LARGE SCALE GENOMIC DNA]</scope>
    <source>
        <strain evidence="3 4">RCC2812</strain>
    </source>
</reference>
<dbReference type="PROSITE" id="PS50076">
    <property type="entry name" value="DNAJ_2"/>
    <property type="match status" value="1"/>
</dbReference>
<accession>A0A7T3V5N8</accession>
<evidence type="ECO:0000313" key="4">
    <source>
        <dbReference type="Proteomes" id="UP000595224"/>
    </source>
</evidence>
<dbReference type="CDD" id="cd06257">
    <property type="entry name" value="DnaJ"/>
    <property type="match status" value="1"/>
</dbReference>
<dbReference type="GO" id="GO:0005737">
    <property type="term" value="C:cytoplasm"/>
    <property type="evidence" value="ECO:0007669"/>
    <property type="project" value="TreeGrafter"/>
</dbReference>
<evidence type="ECO:0000256" key="1">
    <source>
        <dbReference type="ARBA" id="ARBA00023186"/>
    </source>
</evidence>
<organism evidence="3 4">
    <name type="scientific">Treponema peruense</name>
    <dbReference type="NCBI Taxonomy" id="2787628"/>
    <lineage>
        <taxon>Bacteria</taxon>
        <taxon>Pseudomonadati</taxon>
        <taxon>Spirochaetota</taxon>
        <taxon>Spirochaetia</taxon>
        <taxon>Spirochaetales</taxon>
        <taxon>Treponemataceae</taxon>
        <taxon>Treponema</taxon>
    </lineage>
</organism>
<keyword evidence="4" id="KW-1185">Reference proteome</keyword>
<dbReference type="SUPFAM" id="SSF46565">
    <property type="entry name" value="Chaperone J-domain"/>
    <property type="match status" value="1"/>
</dbReference>
<dbReference type="RefSeq" id="WP_198443199.1">
    <property type="nucleotide sequence ID" value="NZ_CBCSHE010000011.1"/>
</dbReference>
<dbReference type="PANTHER" id="PTHR43096:SF52">
    <property type="entry name" value="DNAJ HOMOLOG 1, MITOCHONDRIAL-RELATED"/>
    <property type="match status" value="1"/>
</dbReference>
<dbReference type="AlphaFoldDB" id="A0A7T3V5N8"/>
<dbReference type="SMART" id="SM00271">
    <property type="entry name" value="DnaJ"/>
    <property type="match status" value="1"/>
</dbReference>
<dbReference type="PRINTS" id="PR00625">
    <property type="entry name" value="JDOMAIN"/>
</dbReference>
<sequence length="251" mass="29548">MRDCYKILGVSHNATAAEIKRAYRTKAKLLHPDITHSDADAFKELVSAYKTLSDLKARQLFDESFSFRQGGHRTGTVVESFDYRKWLLERTDDESRAKLIFFDLTHMNEDAAVKEFKRMNMTRPAFRLSRWFTREDFMDYGFILAEELVLRQEYYDAVILLDQIIRMEYSFNYFKVFFPEVKSLARHILKNNIENAVNDELAIDAWERALELNFGKTDDAYFLQKMADAYERIGDSTTARVCREESMRLAS</sequence>
<protein>
    <submittedName>
        <fullName evidence="3">J domain-containing protein</fullName>
    </submittedName>
</protein>
<evidence type="ECO:0000313" key="3">
    <source>
        <dbReference type="EMBL" id="QQA01661.1"/>
    </source>
</evidence>
<dbReference type="KEGG" id="tper:IWA51_03355"/>
<dbReference type="InterPro" id="IPR036869">
    <property type="entry name" value="J_dom_sf"/>
</dbReference>
<dbReference type="Pfam" id="PF00226">
    <property type="entry name" value="DnaJ"/>
    <property type="match status" value="1"/>
</dbReference>
<dbReference type="Proteomes" id="UP000595224">
    <property type="component" value="Chromosome"/>
</dbReference>
<dbReference type="GO" id="GO:0042026">
    <property type="term" value="P:protein refolding"/>
    <property type="evidence" value="ECO:0007669"/>
    <property type="project" value="TreeGrafter"/>
</dbReference>
<name>A0A7T3V5N8_9SPIR</name>
<gene>
    <name evidence="3" type="ORF">IWA51_03355</name>
</gene>
<feature type="domain" description="J" evidence="2">
    <location>
        <begin position="3"/>
        <end position="65"/>
    </location>
</feature>